<dbReference type="InterPro" id="IPR036116">
    <property type="entry name" value="FN3_sf"/>
</dbReference>
<evidence type="ECO:0000256" key="1">
    <source>
        <dbReference type="SAM" id="Phobius"/>
    </source>
</evidence>
<dbReference type="EMBL" id="CP111016">
    <property type="protein sequence ID" value="WAR05795.1"/>
    <property type="molecule type" value="Genomic_DNA"/>
</dbReference>
<feature type="domain" description="Fibronectin type-III" evidence="2">
    <location>
        <begin position="2"/>
        <end position="86"/>
    </location>
</feature>
<feature type="non-terminal residue" evidence="3">
    <location>
        <position position="255"/>
    </location>
</feature>
<name>A0ABY7E6X6_MYAAR</name>
<proteinExistence type="predicted"/>
<dbReference type="Proteomes" id="UP001164746">
    <property type="component" value="Chromosome 5"/>
</dbReference>
<evidence type="ECO:0000259" key="2">
    <source>
        <dbReference type="SMART" id="SM00060"/>
    </source>
</evidence>
<feature type="transmembrane region" description="Helical" evidence="1">
    <location>
        <begin position="110"/>
        <end position="132"/>
    </location>
</feature>
<dbReference type="Pfam" id="PF00041">
    <property type="entry name" value="fn3"/>
    <property type="match status" value="1"/>
</dbReference>
<dbReference type="InterPro" id="IPR013783">
    <property type="entry name" value="Ig-like_fold"/>
</dbReference>
<dbReference type="SUPFAM" id="SSF49265">
    <property type="entry name" value="Fibronectin type III"/>
    <property type="match status" value="1"/>
</dbReference>
<protein>
    <recommendedName>
        <fullName evidence="2">Fibronectin type-III domain-containing protein</fullName>
    </recommendedName>
</protein>
<evidence type="ECO:0000313" key="4">
    <source>
        <dbReference type="Proteomes" id="UP001164746"/>
    </source>
</evidence>
<sequence length="255" mass="27907">VPLCPTGLTLCATTSSSATIEWISHFNGGLKQTFIVLYKMTERSEYLVLTADEIDQKIKYEIILTGLNDGSTYEVILYSRNEKGNCKQNTSLQFDTEVLVESSPGTTGSIVGGTTGGIVAAIILVIVVVFVLKRKYNFDCLCSFRLSRKGEISCSNFIVEINTNLHHDANTDNGIDTQGADTRGYNATQTYEDISMVTDKSPYAALDNGDNGLDNVHVYTPLDAHGSKTHVSYENVIDDPVYNNTVLNNPIQSVL</sequence>
<keyword evidence="4" id="KW-1185">Reference proteome</keyword>
<dbReference type="Gene3D" id="2.60.40.10">
    <property type="entry name" value="Immunoglobulins"/>
    <property type="match status" value="1"/>
</dbReference>
<dbReference type="InterPro" id="IPR003961">
    <property type="entry name" value="FN3_dom"/>
</dbReference>
<evidence type="ECO:0000313" key="3">
    <source>
        <dbReference type="EMBL" id="WAR05795.1"/>
    </source>
</evidence>
<gene>
    <name evidence="3" type="ORF">MAR_021164</name>
</gene>
<dbReference type="CDD" id="cd00063">
    <property type="entry name" value="FN3"/>
    <property type="match status" value="1"/>
</dbReference>
<accession>A0ABY7E6X6</accession>
<keyword evidence="1" id="KW-1133">Transmembrane helix</keyword>
<keyword evidence="1" id="KW-0812">Transmembrane</keyword>
<dbReference type="SMART" id="SM00060">
    <property type="entry name" value="FN3"/>
    <property type="match status" value="1"/>
</dbReference>
<keyword evidence="1" id="KW-0472">Membrane</keyword>
<reference evidence="3" key="1">
    <citation type="submission" date="2022-11" db="EMBL/GenBank/DDBJ databases">
        <title>Centuries of genome instability and evolution in soft-shell clam transmissible cancer (bioRxiv).</title>
        <authorList>
            <person name="Hart S.F.M."/>
            <person name="Yonemitsu M.A."/>
            <person name="Giersch R.M."/>
            <person name="Beal B.F."/>
            <person name="Arriagada G."/>
            <person name="Davis B.W."/>
            <person name="Ostrander E.A."/>
            <person name="Goff S.P."/>
            <person name="Metzger M.J."/>
        </authorList>
    </citation>
    <scope>NUCLEOTIDE SEQUENCE</scope>
    <source>
        <strain evidence="3">MELC-2E11</strain>
        <tissue evidence="3">Siphon/mantle</tissue>
    </source>
</reference>
<organism evidence="3 4">
    <name type="scientific">Mya arenaria</name>
    <name type="common">Soft-shell clam</name>
    <dbReference type="NCBI Taxonomy" id="6604"/>
    <lineage>
        <taxon>Eukaryota</taxon>
        <taxon>Metazoa</taxon>
        <taxon>Spiralia</taxon>
        <taxon>Lophotrochozoa</taxon>
        <taxon>Mollusca</taxon>
        <taxon>Bivalvia</taxon>
        <taxon>Autobranchia</taxon>
        <taxon>Heteroconchia</taxon>
        <taxon>Euheterodonta</taxon>
        <taxon>Imparidentia</taxon>
        <taxon>Neoheterodontei</taxon>
        <taxon>Myida</taxon>
        <taxon>Myoidea</taxon>
        <taxon>Myidae</taxon>
        <taxon>Mya</taxon>
    </lineage>
</organism>